<dbReference type="STRING" id="1462526.BN990_04228"/>
<dbReference type="AlphaFoldDB" id="A0A024QH67"/>
<sequence>MDVTYKQLILEGKYLGYCGHMGYLYSIFVRYDEKEQEVYQIYGVHGNALHFLIEYPILRKEHDVDEL</sequence>
<keyword evidence="2" id="KW-1185">Reference proteome</keyword>
<reference evidence="2" key="2">
    <citation type="submission" date="2014-05" db="EMBL/GenBank/DDBJ databases">
        <title>Draft genome sequence of Virgibacillus massiliensis Vm-5.</title>
        <authorList>
            <person name="Khelaifia S."/>
            <person name="Croce O."/>
            <person name="Lagier J.C."/>
            <person name="Raoult D."/>
        </authorList>
    </citation>
    <scope>NUCLEOTIDE SEQUENCE [LARGE SCALE GENOMIC DNA]</scope>
    <source>
        <strain evidence="2">Vm-5</strain>
    </source>
</reference>
<dbReference type="Proteomes" id="UP000028875">
    <property type="component" value="Unassembled WGS sequence"/>
</dbReference>
<dbReference type="RefSeq" id="WP_038246773.1">
    <property type="nucleotide sequence ID" value="NZ_BNER01000008.1"/>
</dbReference>
<evidence type="ECO:0000313" key="1">
    <source>
        <dbReference type="EMBL" id="CDQ41849.1"/>
    </source>
</evidence>
<gene>
    <name evidence="1" type="ORF">BN990_04228</name>
</gene>
<dbReference type="EMBL" id="CCDP010000003">
    <property type="protein sequence ID" value="CDQ41849.1"/>
    <property type="molecule type" value="Genomic_DNA"/>
</dbReference>
<comment type="caution">
    <text evidence="1">The sequence shown here is derived from an EMBL/GenBank/DDBJ whole genome shotgun (WGS) entry which is preliminary data.</text>
</comment>
<proteinExistence type="predicted"/>
<accession>A0A024QH67</accession>
<protein>
    <submittedName>
        <fullName evidence="1">Uncharacterized protein</fullName>
    </submittedName>
</protein>
<evidence type="ECO:0000313" key="2">
    <source>
        <dbReference type="Proteomes" id="UP000028875"/>
    </source>
</evidence>
<reference evidence="1 2" key="1">
    <citation type="submission" date="2014-03" db="EMBL/GenBank/DDBJ databases">
        <authorList>
            <person name="Urmite Genomes U."/>
        </authorList>
    </citation>
    <scope>NUCLEOTIDE SEQUENCE [LARGE SCALE GENOMIC DNA]</scope>
    <source>
        <strain evidence="1 2">Vm-5</strain>
    </source>
</reference>
<organism evidence="1 2">
    <name type="scientific">Virgibacillus massiliensis</name>
    <dbReference type="NCBI Taxonomy" id="1462526"/>
    <lineage>
        <taxon>Bacteria</taxon>
        <taxon>Bacillati</taxon>
        <taxon>Bacillota</taxon>
        <taxon>Bacilli</taxon>
        <taxon>Bacillales</taxon>
        <taxon>Bacillaceae</taxon>
        <taxon>Virgibacillus</taxon>
    </lineage>
</organism>
<name>A0A024QH67_9BACI</name>